<dbReference type="EMBL" id="JANIIK010000046">
    <property type="protein sequence ID" value="KAJ3602174.1"/>
    <property type="molecule type" value="Genomic_DNA"/>
</dbReference>
<feature type="region of interest" description="Disordered" evidence="6">
    <location>
        <begin position="1"/>
        <end position="34"/>
    </location>
</feature>
<dbReference type="EMBL" id="JANIIK010000046">
    <property type="protein sequence ID" value="KAJ3603229.1"/>
    <property type="molecule type" value="Genomic_DNA"/>
</dbReference>
<organism evidence="9 11">
    <name type="scientific">Muraenolepis orangiensis</name>
    <name type="common">Patagonian moray cod</name>
    <dbReference type="NCBI Taxonomy" id="630683"/>
    <lineage>
        <taxon>Eukaryota</taxon>
        <taxon>Metazoa</taxon>
        <taxon>Chordata</taxon>
        <taxon>Craniata</taxon>
        <taxon>Vertebrata</taxon>
        <taxon>Euteleostomi</taxon>
        <taxon>Actinopterygii</taxon>
        <taxon>Neopterygii</taxon>
        <taxon>Teleostei</taxon>
        <taxon>Neoteleostei</taxon>
        <taxon>Acanthomorphata</taxon>
        <taxon>Zeiogadaria</taxon>
        <taxon>Gadariae</taxon>
        <taxon>Gadiformes</taxon>
        <taxon>Muraenolepidoidei</taxon>
        <taxon>Muraenolepididae</taxon>
        <taxon>Muraenolepis</taxon>
    </lineage>
</organism>
<feature type="domain" description="WGR" evidence="8">
    <location>
        <begin position="49"/>
        <end position="146"/>
    </location>
</feature>
<evidence type="ECO:0000256" key="2">
    <source>
        <dbReference type="ARBA" id="ARBA00022679"/>
    </source>
</evidence>
<keyword evidence="5" id="KW-0234">DNA repair</keyword>
<dbReference type="Pfam" id="PF02877">
    <property type="entry name" value="PARP_reg"/>
    <property type="match status" value="1"/>
</dbReference>
<accession>A0A9Q0E8V6</accession>
<dbReference type="InterPro" id="IPR004102">
    <property type="entry name" value="Poly(ADP-ribose)pol_reg_dom"/>
</dbReference>
<comment type="caution">
    <text evidence="9">The sequence shown here is derived from an EMBL/GenBank/DDBJ whole genome shotgun (WGS) entry which is preliminary data.</text>
</comment>
<keyword evidence="1" id="KW-0328">Glycosyltransferase</keyword>
<keyword evidence="11" id="KW-1185">Reference proteome</keyword>
<dbReference type="PROSITE" id="PS51060">
    <property type="entry name" value="PARP_ALPHA_HD"/>
    <property type="match status" value="1"/>
</dbReference>
<protein>
    <submittedName>
        <fullName evidence="9">Uncharacterized protein</fullName>
    </submittedName>
</protein>
<evidence type="ECO:0000256" key="6">
    <source>
        <dbReference type="SAM" id="MobiDB-lite"/>
    </source>
</evidence>
<keyword evidence="3" id="KW-0227">DNA damage</keyword>
<evidence type="ECO:0000256" key="1">
    <source>
        <dbReference type="ARBA" id="ARBA00022676"/>
    </source>
</evidence>
<evidence type="ECO:0000313" key="10">
    <source>
        <dbReference type="EMBL" id="KAJ3603229.1"/>
    </source>
</evidence>
<dbReference type="GO" id="GO:0005730">
    <property type="term" value="C:nucleolus"/>
    <property type="evidence" value="ECO:0007669"/>
    <property type="project" value="TreeGrafter"/>
</dbReference>
<dbReference type="GO" id="GO:0006302">
    <property type="term" value="P:double-strand break repair"/>
    <property type="evidence" value="ECO:0007669"/>
    <property type="project" value="TreeGrafter"/>
</dbReference>
<dbReference type="GO" id="GO:1990404">
    <property type="term" value="F:NAD+-protein mono-ADP-ribosyltransferase activity"/>
    <property type="evidence" value="ECO:0007669"/>
    <property type="project" value="TreeGrafter"/>
</dbReference>
<keyword evidence="4" id="KW-0520">NAD</keyword>
<dbReference type="PANTHER" id="PTHR10459:SF66">
    <property type="entry name" value="PROTEIN MONO-ADP-RIBOSYLTRANSFERASE PARP3"/>
    <property type="match status" value="1"/>
</dbReference>
<dbReference type="GO" id="GO:0003950">
    <property type="term" value="F:NAD+ poly-ADP-ribosyltransferase activity"/>
    <property type="evidence" value="ECO:0007669"/>
    <property type="project" value="InterPro"/>
</dbReference>
<gene>
    <name evidence="9" type="ORF">NHX12_029933</name>
    <name evidence="10" type="ORF">NHX12_030971</name>
</gene>
<evidence type="ECO:0000313" key="9">
    <source>
        <dbReference type="EMBL" id="KAJ3602174.1"/>
    </source>
</evidence>
<evidence type="ECO:0000259" key="8">
    <source>
        <dbReference type="PROSITE" id="PS51977"/>
    </source>
</evidence>
<dbReference type="SUPFAM" id="SSF142921">
    <property type="entry name" value="WGR domain-like"/>
    <property type="match status" value="1"/>
</dbReference>
<evidence type="ECO:0000256" key="5">
    <source>
        <dbReference type="ARBA" id="ARBA00023204"/>
    </source>
</evidence>
<reference evidence="9" key="1">
    <citation type="submission" date="2022-07" db="EMBL/GenBank/DDBJ databases">
        <title>Chromosome-level genome of Muraenolepis orangiensis.</title>
        <authorList>
            <person name="Kim J."/>
        </authorList>
    </citation>
    <scope>NUCLEOTIDE SEQUENCE</scope>
    <source>
        <strain evidence="9">KU_S4_2022</strain>
        <tissue evidence="9">Muscle</tissue>
    </source>
</reference>
<evidence type="ECO:0000313" key="11">
    <source>
        <dbReference type="Proteomes" id="UP001148018"/>
    </source>
</evidence>
<keyword evidence="2" id="KW-0808">Transferase</keyword>
<dbReference type="Gene3D" id="1.20.142.10">
    <property type="entry name" value="Poly(ADP-ribose) polymerase, regulatory domain"/>
    <property type="match status" value="1"/>
</dbReference>
<dbReference type="InterPro" id="IPR008893">
    <property type="entry name" value="WGR_domain"/>
</dbReference>
<dbReference type="PROSITE" id="PS51977">
    <property type="entry name" value="WGR"/>
    <property type="match status" value="1"/>
</dbReference>
<dbReference type="Proteomes" id="UP001148018">
    <property type="component" value="Unassembled WGS sequence"/>
</dbReference>
<feature type="domain" description="PARP alpha-helical" evidence="7">
    <location>
        <begin position="108"/>
        <end position="226"/>
    </location>
</feature>
<evidence type="ECO:0000259" key="7">
    <source>
        <dbReference type="PROSITE" id="PS51060"/>
    </source>
</evidence>
<evidence type="ECO:0000256" key="3">
    <source>
        <dbReference type="ARBA" id="ARBA00022763"/>
    </source>
</evidence>
<evidence type="ECO:0000256" key="4">
    <source>
        <dbReference type="ARBA" id="ARBA00023027"/>
    </source>
</evidence>
<dbReference type="InterPro" id="IPR036930">
    <property type="entry name" value="WGR_dom_sf"/>
</dbReference>
<dbReference type="InterPro" id="IPR050800">
    <property type="entry name" value="ARTD/PARP"/>
</dbReference>
<dbReference type="GO" id="GO:0070212">
    <property type="term" value="P:protein poly-ADP-ribosylation"/>
    <property type="evidence" value="ECO:0007669"/>
    <property type="project" value="TreeGrafter"/>
</dbReference>
<name>A0A9Q0E8V6_9TELE</name>
<dbReference type="AlphaFoldDB" id="A0A9Q0E8V6"/>
<dbReference type="GO" id="GO:0035861">
    <property type="term" value="C:site of double-strand break"/>
    <property type="evidence" value="ECO:0007669"/>
    <property type="project" value="TreeGrafter"/>
</dbReference>
<proteinExistence type="predicted"/>
<sequence length="229" mass="26161">MASKRRSASSSKVGAKKEEPEETPKEALKAAGPEEKLTRKLDEQCNLTVAEVYEDYDCMLNLTNIQDNRNINKFCAIQVIKEDGSYLCWRTSGRVEFKKIFEDETVTKKEKYTLIELDGKTAFKVDGTTKNVLPVNLDIEKMPLGKLSEKQIDKGFKVLEEIEEALELDQTLEELEELSSRFYTTIPHNFSRKTVPPVINTEEVINQKKVLADIEFAQTLKSETSETRN</sequence>
<feature type="compositionally biased region" description="Basic and acidic residues" evidence="6">
    <location>
        <begin position="15"/>
        <end position="34"/>
    </location>
</feature>
<dbReference type="OrthoDB" id="2017365at2759"/>
<dbReference type="SUPFAM" id="SSF47587">
    <property type="entry name" value="Domain of poly(ADP-ribose) polymerase"/>
    <property type="match status" value="1"/>
</dbReference>
<dbReference type="PANTHER" id="PTHR10459">
    <property type="entry name" value="DNA LIGASE"/>
    <property type="match status" value="1"/>
</dbReference>
<dbReference type="InterPro" id="IPR036616">
    <property type="entry name" value="Poly(ADP-ribose)pol_reg_dom_sf"/>
</dbReference>